<dbReference type="GO" id="GO:0016740">
    <property type="term" value="F:transferase activity"/>
    <property type="evidence" value="ECO:0007669"/>
    <property type="project" value="UniProtKB-ARBA"/>
</dbReference>
<keyword evidence="18" id="KW-1185">Reference proteome</keyword>
<comment type="pathway">
    <text evidence="2 12">Aminoacyl-tRNA biosynthesis; selenocysteinyl-tRNA(Sec) biosynthesis; L-seryl-tRNA(Sec) from L-serine and tRNA(Sec): step 1/1.</text>
</comment>
<dbReference type="GO" id="GO:0016260">
    <property type="term" value="P:selenocysteine biosynthetic process"/>
    <property type="evidence" value="ECO:0007669"/>
    <property type="project" value="UniProtKB-UniRule"/>
</dbReference>
<dbReference type="InterPro" id="IPR045864">
    <property type="entry name" value="aa-tRNA-synth_II/BPL/LPL"/>
</dbReference>
<keyword evidence="8 12" id="KW-0648">Protein biosynthesis</keyword>
<feature type="binding site" evidence="12">
    <location>
        <position position="385"/>
    </location>
    <ligand>
        <name>L-serine</name>
        <dbReference type="ChEBI" id="CHEBI:33384"/>
    </ligand>
</feature>
<name>A0A917M7I0_9BACI</name>
<feature type="binding site" evidence="12">
    <location>
        <begin position="231"/>
        <end position="233"/>
    </location>
    <ligand>
        <name>L-serine</name>
        <dbReference type="ChEBI" id="CHEBI:33384"/>
    </ligand>
</feature>
<dbReference type="AlphaFoldDB" id="A0A917M7I0"/>
<dbReference type="PROSITE" id="PS50862">
    <property type="entry name" value="AA_TRNA_LIGASE_II"/>
    <property type="match status" value="1"/>
</dbReference>
<accession>A0A917M7I0</accession>
<evidence type="ECO:0000256" key="13">
    <source>
        <dbReference type="PIRSR" id="PIRSR001529-1"/>
    </source>
</evidence>
<dbReference type="InterPro" id="IPR002317">
    <property type="entry name" value="Ser-tRNA-ligase_type_1"/>
</dbReference>
<dbReference type="InterPro" id="IPR042103">
    <property type="entry name" value="SerRS_1_N_sf"/>
</dbReference>
<dbReference type="EMBL" id="BMFR01000014">
    <property type="protein sequence ID" value="GGG82512.1"/>
    <property type="molecule type" value="Genomic_DNA"/>
</dbReference>
<comment type="subcellular location">
    <subcellularLocation>
        <location evidence="1 12">Cytoplasm</location>
    </subcellularLocation>
</comment>
<evidence type="ECO:0000256" key="4">
    <source>
        <dbReference type="ARBA" id="ARBA00022490"/>
    </source>
</evidence>
<evidence type="ECO:0000313" key="17">
    <source>
        <dbReference type="EMBL" id="GGG82512.1"/>
    </source>
</evidence>
<dbReference type="PANTHER" id="PTHR43697:SF1">
    <property type="entry name" value="SERINE--TRNA LIGASE"/>
    <property type="match status" value="1"/>
</dbReference>
<evidence type="ECO:0000256" key="7">
    <source>
        <dbReference type="ARBA" id="ARBA00022840"/>
    </source>
</evidence>
<evidence type="ECO:0000313" key="18">
    <source>
        <dbReference type="Proteomes" id="UP000622860"/>
    </source>
</evidence>
<keyword evidence="15" id="KW-0175">Coiled coil</keyword>
<feature type="binding site" evidence="13">
    <location>
        <position position="231"/>
    </location>
    <ligand>
        <name>L-serine</name>
        <dbReference type="ChEBI" id="CHEBI:33384"/>
    </ligand>
</feature>
<dbReference type="GO" id="GO:0006434">
    <property type="term" value="P:seryl-tRNA aminoacylation"/>
    <property type="evidence" value="ECO:0007669"/>
    <property type="project" value="UniProtKB-UniRule"/>
</dbReference>
<evidence type="ECO:0000256" key="14">
    <source>
        <dbReference type="PIRSR" id="PIRSR001529-2"/>
    </source>
</evidence>
<comment type="catalytic activity">
    <reaction evidence="10 12">
        <text>tRNA(Sec) + L-serine + ATP = L-seryl-tRNA(Sec) + AMP + diphosphate + H(+)</text>
        <dbReference type="Rhea" id="RHEA:42580"/>
        <dbReference type="Rhea" id="RHEA-COMP:9742"/>
        <dbReference type="Rhea" id="RHEA-COMP:10128"/>
        <dbReference type="ChEBI" id="CHEBI:15378"/>
        <dbReference type="ChEBI" id="CHEBI:30616"/>
        <dbReference type="ChEBI" id="CHEBI:33019"/>
        <dbReference type="ChEBI" id="CHEBI:33384"/>
        <dbReference type="ChEBI" id="CHEBI:78442"/>
        <dbReference type="ChEBI" id="CHEBI:78533"/>
        <dbReference type="ChEBI" id="CHEBI:456215"/>
        <dbReference type="EC" id="6.1.1.11"/>
    </reaction>
</comment>
<comment type="catalytic activity">
    <reaction evidence="11 12">
        <text>tRNA(Ser) + L-serine + ATP = L-seryl-tRNA(Ser) + AMP + diphosphate + H(+)</text>
        <dbReference type="Rhea" id="RHEA:12292"/>
        <dbReference type="Rhea" id="RHEA-COMP:9669"/>
        <dbReference type="Rhea" id="RHEA-COMP:9703"/>
        <dbReference type="ChEBI" id="CHEBI:15378"/>
        <dbReference type="ChEBI" id="CHEBI:30616"/>
        <dbReference type="ChEBI" id="CHEBI:33019"/>
        <dbReference type="ChEBI" id="CHEBI:33384"/>
        <dbReference type="ChEBI" id="CHEBI:78442"/>
        <dbReference type="ChEBI" id="CHEBI:78533"/>
        <dbReference type="ChEBI" id="CHEBI:456215"/>
        <dbReference type="EC" id="6.1.1.11"/>
    </reaction>
</comment>
<sequence length="424" mass="48452">MLDMKYLRNNFEEVKAKLVHRGEDLSELDKFGELDTRRRALISETEQLKAKRNEASQKISVLKKEKKDAEPAIKEMREVGDQIKALDTELKEIEEKLALIMLSIPNIPHESVPVGEDEDDNVVARKWGDIPSFPFEAMPHWDIATDMDILDFEGGAKVAGSRFVFYKGLGARLERALLNFMMDLHADEHGYEEMLPPYIVNRTSMTGTGQLPKFEEDAFKLTDWDYFMIPTAEVPVTNYHRDDILKNDDLPKKYVAFSACFRSEAGSAGRDTRGLIRQHQFNKVELVHFVKPEESYDTLETLTGHAEKVLQLLKLPYRVMSMCTGDLGFTAAKKYDIEVWIPSQETYREISSCSNFEDFQARRAGIRFRREEKGKPEFVHTLNGSGLALGRTVAAILENYQQEDGSVVVPEVLRPYMGGKEIIK</sequence>
<dbReference type="Pfam" id="PF02403">
    <property type="entry name" value="Seryl_tRNA_N"/>
    <property type="match status" value="1"/>
</dbReference>
<feature type="binding site" evidence="12 14">
    <location>
        <begin position="262"/>
        <end position="264"/>
    </location>
    <ligand>
        <name>ATP</name>
        <dbReference type="ChEBI" id="CHEBI:30616"/>
    </ligand>
</feature>
<reference evidence="17" key="1">
    <citation type="journal article" date="2014" name="Int. J. Syst. Evol. Microbiol.">
        <title>Complete genome sequence of Corynebacterium casei LMG S-19264T (=DSM 44701T), isolated from a smear-ripened cheese.</title>
        <authorList>
            <consortium name="US DOE Joint Genome Institute (JGI-PGF)"/>
            <person name="Walter F."/>
            <person name="Albersmeier A."/>
            <person name="Kalinowski J."/>
            <person name="Ruckert C."/>
        </authorList>
    </citation>
    <scope>NUCLEOTIDE SEQUENCE</scope>
    <source>
        <strain evidence="17">CGMCC 1.12754</strain>
    </source>
</reference>
<comment type="function">
    <text evidence="12">Catalyzes the attachment of serine to tRNA(Ser). Is also able to aminoacylate tRNA(Sec) with serine, to form the misacylated tRNA L-seryl-tRNA(Sec), which will be further converted into selenocysteinyl-tRNA(Sec).</text>
</comment>
<evidence type="ECO:0000256" key="11">
    <source>
        <dbReference type="ARBA" id="ARBA00048823"/>
    </source>
</evidence>
<comment type="subunit">
    <text evidence="12">Homodimer. The tRNA molecule binds across the dimer.</text>
</comment>
<reference evidence="17" key="2">
    <citation type="submission" date="2020-09" db="EMBL/GenBank/DDBJ databases">
        <authorList>
            <person name="Sun Q."/>
            <person name="Zhou Y."/>
        </authorList>
    </citation>
    <scope>NUCLEOTIDE SEQUENCE</scope>
    <source>
        <strain evidence="17">CGMCC 1.12754</strain>
    </source>
</reference>
<dbReference type="InterPro" id="IPR002314">
    <property type="entry name" value="aa-tRNA-synt_IIb"/>
</dbReference>
<feature type="domain" description="Aminoacyl-transfer RNA synthetases class-II family profile" evidence="16">
    <location>
        <begin position="172"/>
        <end position="410"/>
    </location>
</feature>
<evidence type="ECO:0000256" key="15">
    <source>
        <dbReference type="SAM" id="Coils"/>
    </source>
</evidence>
<comment type="domain">
    <text evidence="12">Consists of two distinct domains, a catalytic core and a N-terminal extension that is involved in tRNA binding.</text>
</comment>
<comment type="caution">
    <text evidence="17">The sequence shown here is derived from an EMBL/GenBank/DDBJ whole genome shotgun (WGS) entry which is preliminary data.</text>
</comment>
<evidence type="ECO:0000256" key="12">
    <source>
        <dbReference type="HAMAP-Rule" id="MF_00176"/>
    </source>
</evidence>
<dbReference type="SUPFAM" id="SSF46589">
    <property type="entry name" value="tRNA-binding arm"/>
    <property type="match status" value="1"/>
</dbReference>
<evidence type="ECO:0000256" key="8">
    <source>
        <dbReference type="ARBA" id="ARBA00022917"/>
    </source>
</evidence>
<comment type="caution">
    <text evidence="12">Lacks conserved residue(s) required for the propagation of feature annotation.</text>
</comment>
<dbReference type="Proteomes" id="UP000622860">
    <property type="component" value="Unassembled WGS sequence"/>
</dbReference>
<evidence type="ECO:0000256" key="6">
    <source>
        <dbReference type="ARBA" id="ARBA00022741"/>
    </source>
</evidence>
<dbReference type="PANTHER" id="PTHR43697">
    <property type="entry name" value="SERYL-TRNA SYNTHETASE"/>
    <property type="match status" value="1"/>
</dbReference>
<dbReference type="Pfam" id="PF00587">
    <property type="entry name" value="tRNA-synt_2b"/>
    <property type="match status" value="1"/>
</dbReference>
<dbReference type="GO" id="GO:0140096">
    <property type="term" value="F:catalytic activity, acting on a protein"/>
    <property type="evidence" value="ECO:0007669"/>
    <property type="project" value="UniProtKB-ARBA"/>
</dbReference>
<feature type="binding site" evidence="13">
    <location>
        <position position="383"/>
    </location>
    <ligand>
        <name>L-serine</name>
        <dbReference type="ChEBI" id="CHEBI:33384"/>
    </ligand>
</feature>
<keyword evidence="4 12" id="KW-0963">Cytoplasm</keyword>
<dbReference type="GO" id="GO:0005737">
    <property type="term" value="C:cytoplasm"/>
    <property type="evidence" value="ECO:0007669"/>
    <property type="project" value="UniProtKB-SubCell"/>
</dbReference>
<evidence type="ECO:0000256" key="5">
    <source>
        <dbReference type="ARBA" id="ARBA00022598"/>
    </source>
</evidence>
<dbReference type="PRINTS" id="PR00981">
    <property type="entry name" value="TRNASYNTHSER"/>
</dbReference>
<dbReference type="InterPro" id="IPR006195">
    <property type="entry name" value="aa-tRNA-synth_II"/>
</dbReference>
<keyword evidence="9 12" id="KW-0030">Aminoacyl-tRNA synthetase</keyword>
<dbReference type="RefSeq" id="WP_188456195.1">
    <property type="nucleotide sequence ID" value="NZ_BMFR01000014.1"/>
</dbReference>
<gene>
    <name evidence="12 17" type="primary">serS</name>
    <name evidence="17" type="ORF">GCM10011398_30030</name>
</gene>
<dbReference type="Gene3D" id="1.10.287.40">
    <property type="entry name" value="Serine-tRNA synthetase, tRNA binding domain"/>
    <property type="match status" value="1"/>
</dbReference>
<feature type="binding site" evidence="12 14">
    <location>
        <begin position="349"/>
        <end position="352"/>
    </location>
    <ligand>
        <name>ATP</name>
        <dbReference type="ChEBI" id="CHEBI:30616"/>
    </ligand>
</feature>
<evidence type="ECO:0000259" key="16">
    <source>
        <dbReference type="PROSITE" id="PS50862"/>
    </source>
</evidence>
<evidence type="ECO:0000256" key="9">
    <source>
        <dbReference type="ARBA" id="ARBA00023146"/>
    </source>
</evidence>
<dbReference type="GO" id="GO:0005524">
    <property type="term" value="F:ATP binding"/>
    <property type="evidence" value="ECO:0007669"/>
    <property type="project" value="UniProtKB-UniRule"/>
</dbReference>
<dbReference type="SUPFAM" id="SSF55681">
    <property type="entry name" value="Class II aaRS and biotin synthetases"/>
    <property type="match status" value="1"/>
</dbReference>
<keyword evidence="6 12" id="KW-0547">Nucleotide-binding</keyword>
<dbReference type="PIRSF" id="PIRSF001529">
    <property type="entry name" value="Ser-tRNA-synth_IIa"/>
    <property type="match status" value="1"/>
</dbReference>
<organism evidence="17 18">
    <name type="scientific">Virgibacillus oceani</name>
    <dbReference type="NCBI Taxonomy" id="1479511"/>
    <lineage>
        <taxon>Bacteria</taxon>
        <taxon>Bacillati</taxon>
        <taxon>Bacillota</taxon>
        <taxon>Bacilli</taxon>
        <taxon>Bacillales</taxon>
        <taxon>Bacillaceae</taxon>
        <taxon>Virgibacillus</taxon>
    </lineage>
</organism>
<dbReference type="InterPro" id="IPR033729">
    <property type="entry name" value="SerRS_core"/>
</dbReference>
<feature type="binding site" evidence="13">
    <location>
        <position position="262"/>
    </location>
    <ligand>
        <name>L-serine</name>
        <dbReference type="ChEBI" id="CHEBI:33384"/>
    </ligand>
</feature>
<keyword evidence="7 12" id="KW-0067">ATP-binding</keyword>
<evidence type="ECO:0000256" key="1">
    <source>
        <dbReference type="ARBA" id="ARBA00004496"/>
    </source>
</evidence>
<dbReference type="HAMAP" id="MF_00176">
    <property type="entry name" value="Ser_tRNA_synth_type1"/>
    <property type="match status" value="1"/>
</dbReference>
<dbReference type="EC" id="6.1.1.11" evidence="12"/>
<feature type="coiled-coil region" evidence="15">
    <location>
        <begin position="38"/>
        <end position="103"/>
    </location>
</feature>
<dbReference type="InterPro" id="IPR015866">
    <property type="entry name" value="Ser-tRNA-synth_1_N"/>
</dbReference>
<dbReference type="NCBIfam" id="TIGR00414">
    <property type="entry name" value="serS"/>
    <property type="match status" value="1"/>
</dbReference>
<comment type="similarity">
    <text evidence="3 12">Belongs to the class-II aminoacyl-tRNA synthetase family. Type-1 seryl-tRNA synthetase subfamily.</text>
</comment>
<feature type="binding site" evidence="12 13">
    <location>
        <position position="285"/>
    </location>
    <ligand>
        <name>L-serine</name>
        <dbReference type="ChEBI" id="CHEBI:33384"/>
    </ligand>
</feature>
<evidence type="ECO:0000256" key="2">
    <source>
        <dbReference type="ARBA" id="ARBA00005045"/>
    </source>
</evidence>
<protein>
    <recommendedName>
        <fullName evidence="12">Serine--tRNA ligase</fullName>
        <ecNumber evidence="12">6.1.1.11</ecNumber>
    </recommendedName>
    <alternativeName>
        <fullName evidence="12">Seryl-tRNA synthetase</fullName>
        <shortName evidence="12">SerRS</shortName>
    </alternativeName>
    <alternativeName>
        <fullName evidence="12">Seryl-tRNA(Ser/Sec) synthetase</fullName>
    </alternativeName>
</protein>
<proteinExistence type="inferred from homology"/>
<keyword evidence="5 12" id="KW-0436">Ligase</keyword>
<evidence type="ECO:0000256" key="3">
    <source>
        <dbReference type="ARBA" id="ARBA00010728"/>
    </source>
</evidence>
<dbReference type="CDD" id="cd00770">
    <property type="entry name" value="SerRS_core"/>
    <property type="match status" value="1"/>
</dbReference>
<dbReference type="GO" id="GO:0004828">
    <property type="term" value="F:serine-tRNA ligase activity"/>
    <property type="evidence" value="ECO:0007669"/>
    <property type="project" value="UniProtKB-UniRule"/>
</dbReference>
<dbReference type="Gene3D" id="3.30.930.10">
    <property type="entry name" value="Bira Bifunctional Protein, Domain 2"/>
    <property type="match status" value="1"/>
</dbReference>
<dbReference type="InterPro" id="IPR010978">
    <property type="entry name" value="tRNA-bd_arm"/>
</dbReference>
<evidence type="ECO:0000256" key="10">
    <source>
        <dbReference type="ARBA" id="ARBA00047929"/>
    </source>
</evidence>